<dbReference type="OMA" id="CAEAQDE"/>
<evidence type="ECO:0000256" key="7">
    <source>
        <dbReference type="SAM" id="SignalP"/>
    </source>
</evidence>
<dbReference type="GO" id="GO:0032375">
    <property type="term" value="P:negative regulation of cholesterol transport"/>
    <property type="evidence" value="ECO:0007669"/>
    <property type="project" value="TreeGrafter"/>
</dbReference>
<evidence type="ECO:0000256" key="1">
    <source>
        <dbReference type="ARBA" id="ARBA00004613"/>
    </source>
</evidence>
<reference evidence="8" key="2">
    <citation type="submission" date="2025-08" db="UniProtKB">
        <authorList>
            <consortium name="Ensembl"/>
        </authorList>
    </citation>
    <scope>IDENTIFICATION</scope>
</reference>
<keyword evidence="9" id="KW-1185">Reference proteome</keyword>
<dbReference type="GO" id="GO:0010916">
    <property type="term" value="P:negative regulation of very-low-density lipoprotein particle clearance"/>
    <property type="evidence" value="ECO:0007669"/>
    <property type="project" value="TreeGrafter"/>
</dbReference>
<name>A0A665T4I8_ECHNA</name>
<dbReference type="GO" id="GO:0006869">
    <property type="term" value="P:lipid transport"/>
    <property type="evidence" value="ECO:0007669"/>
    <property type="project" value="UniProtKB-KW"/>
</dbReference>
<proteinExistence type="inferred from homology"/>
<evidence type="ECO:0000313" key="8">
    <source>
        <dbReference type="Ensembl" id="ENSENLP00000000432.1"/>
    </source>
</evidence>
<organism evidence="8 9">
    <name type="scientific">Echeneis naucrates</name>
    <name type="common">Live sharksucker</name>
    <dbReference type="NCBI Taxonomy" id="173247"/>
    <lineage>
        <taxon>Eukaryota</taxon>
        <taxon>Metazoa</taxon>
        <taxon>Chordata</taxon>
        <taxon>Craniata</taxon>
        <taxon>Vertebrata</taxon>
        <taxon>Euteleostomi</taxon>
        <taxon>Actinopterygii</taxon>
        <taxon>Neopterygii</taxon>
        <taxon>Teleostei</taxon>
        <taxon>Neoteleostei</taxon>
        <taxon>Acanthomorphata</taxon>
        <taxon>Carangaria</taxon>
        <taxon>Carangiformes</taxon>
        <taxon>Echeneidae</taxon>
        <taxon>Echeneis</taxon>
    </lineage>
</organism>
<comment type="similarity">
    <text evidence="2">Belongs to the apolipoprotein C1 family.</text>
</comment>
<keyword evidence="6" id="KW-0445">Lipid transport</keyword>
<dbReference type="GO" id="GO:0034364">
    <property type="term" value="C:high-density lipoprotein particle"/>
    <property type="evidence" value="ECO:0007669"/>
    <property type="project" value="TreeGrafter"/>
</dbReference>
<keyword evidence="5 7" id="KW-0732">Signal</keyword>
<evidence type="ECO:0000256" key="4">
    <source>
        <dbReference type="ARBA" id="ARBA00022525"/>
    </source>
</evidence>
<dbReference type="PANTHER" id="PTHR16565">
    <property type="entry name" value="APOLIPOPROTEIN C-I"/>
    <property type="match status" value="1"/>
</dbReference>
<protein>
    <submittedName>
        <fullName evidence="8">Uncharacterized protein</fullName>
    </submittedName>
</protein>
<reference evidence="8" key="1">
    <citation type="submission" date="2021-04" db="EMBL/GenBank/DDBJ databases">
        <authorList>
            <consortium name="Wellcome Sanger Institute Data Sharing"/>
        </authorList>
    </citation>
    <scope>NUCLEOTIDE SEQUENCE [LARGE SCALE GENOMIC DNA]</scope>
</reference>
<reference evidence="8" key="3">
    <citation type="submission" date="2025-09" db="UniProtKB">
        <authorList>
            <consortium name="Ensembl"/>
        </authorList>
    </citation>
    <scope>IDENTIFICATION</scope>
</reference>
<dbReference type="GO" id="GO:0034447">
    <property type="term" value="P:very-low-density lipoprotein particle clearance"/>
    <property type="evidence" value="ECO:0007669"/>
    <property type="project" value="TreeGrafter"/>
</dbReference>
<dbReference type="GO" id="GO:0005504">
    <property type="term" value="F:fatty acid binding"/>
    <property type="evidence" value="ECO:0007669"/>
    <property type="project" value="TreeGrafter"/>
</dbReference>
<dbReference type="Proteomes" id="UP000472264">
    <property type="component" value="Chromosome 6"/>
</dbReference>
<comment type="subcellular location">
    <subcellularLocation>
        <location evidence="1">Secreted</location>
    </subcellularLocation>
</comment>
<evidence type="ECO:0000256" key="5">
    <source>
        <dbReference type="ARBA" id="ARBA00022729"/>
    </source>
</evidence>
<dbReference type="PANTHER" id="PTHR16565:SF2">
    <property type="entry name" value="APOLIPOPROTEIN C-I"/>
    <property type="match status" value="1"/>
</dbReference>
<dbReference type="GO" id="GO:0050995">
    <property type="term" value="P:negative regulation of lipid catabolic process"/>
    <property type="evidence" value="ECO:0007669"/>
    <property type="project" value="TreeGrafter"/>
</dbReference>
<dbReference type="AlphaFoldDB" id="A0A665T4I8"/>
<evidence type="ECO:0000256" key="2">
    <source>
        <dbReference type="ARBA" id="ARBA00009204"/>
    </source>
</evidence>
<dbReference type="GO" id="GO:0004859">
    <property type="term" value="F:phospholipase inhibitor activity"/>
    <property type="evidence" value="ECO:0007669"/>
    <property type="project" value="TreeGrafter"/>
</dbReference>
<evidence type="ECO:0000256" key="3">
    <source>
        <dbReference type="ARBA" id="ARBA00022448"/>
    </source>
</evidence>
<dbReference type="FunCoup" id="A0A665T4I8">
    <property type="interactions" value="126"/>
</dbReference>
<dbReference type="GO" id="GO:0042157">
    <property type="term" value="P:lipoprotein metabolic process"/>
    <property type="evidence" value="ECO:0007669"/>
    <property type="project" value="InterPro"/>
</dbReference>
<feature type="chain" id="PRO_5025578503" evidence="7">
    <location>
        <begin position="21"/>
        <end position="69"/>
    </location>
</feature>
<dbReference type="PROSITE" id="PS51257">
    <property type="entry name" value="PROKAR_LIPOPROTEIN"/>
    <property type="match status" value="1"/>
</dbReference>
<dbReference type="Ensembl" id="ENSENLT00000000512.1">
    <property type="protein sequence ID" value="ENSENLP00000000432.1"/>
    <property type="gene ID" value="ENSENLG00000000317.1"/>
</dbReference>
<dbReference type="GO" id="GO:0034361">
    <property type="term" value="C:very-low-density lipoprotein particle"/>
    <property type="evidence" value="ECO:0007669"/>
    <property type="project" value="TreeGrafter"/>
</dbReference>
<keyword evidence="4" id="KW-0964">Secreted</keyword>
<keyword evidence="3" id="KW-0813">Transport</keyword>
<dbReference type="InterPro" id="IPR006781">
    <property type="entry name" value="ApoC-I"/>
</dbReference>
<dbReference type="InParanoid" id="A0A665T4I8"/>
<dbReference type="GO" id="GO:0006641">
    <property type="term" value="P:triglyceride metabolic process"/>
    <property type="evidence" value="ECO:0007669"/>
    <property type="project" value="TreeGrafter"/>
</dbReference>
<sequence length="69" mass="7885">MKLYLAAAVLMLAFVACAEAQDEEVSDKITRFGDRMLEIGRNLVERTKNAVHSIGESERFQSLRDKFQH</sequence>
<feature type="signal peptide" evidence="7">
    <location>
        <begin position="1"/>
        <end position="20"/>
    </location>
</feature>
<evidence type="ECO:0000313" key="9">
    <source>
        <dbReference type="Proteomes" id="UP000472264"/>
    </source>
</evidence>
<accession>A0A665T4I8</accession>
<evidence type="ECO:0000256" key="6">
    <source>
        <dbReference type="ARBA" id="ARBA00023055"/>
    </source>
</evidence>